<feature type="transmembrane region" description="Helical" evidence="5">
    <location>
        <begin position="69"/>
        <end position="88"/>
    </location>
</feature>
<evidence type="ECO:0000256" key="2">
    <source>
        <dbReference type="ARBA" id="ARBA00022692"/>
    </source>
</evidence>
<accession>A0A545UEQ3</accession>
<dbReference type="AlphaFoldDB" id="A0A545UEQ3"/>
<dbReference type="GO" id="GO:0016020">
    <property type="term" value="C:membrane"/>
    <property type="evidence" value="ECO:0007669"/>
    <property type="project" value="UniProtKB-SubCell"/>
</dbReference>
<dbReference type="Pfam" id="PF01758">
    <property type="entry name" value="SBF"/>
    <property type="match status" value="1"/>
</dbReference>
<protein>
    <submittedName>
        <fullName evidence="6">Bile acid:sodium symporter family protein</fullName>
    </submittedName>
</protein>
<feature type="transmembrane region" description="Helical" evidence="5">
    <location>
        <begin position="6"/>
        <end position="28"/>
    </location>
</feature>
<evidence type="ECO:0000256" key="4">
    <source>
        <dbReference type="ARBA" id="ARBA00023136"/>
    </source>
</evidence>
<keyword evidence="3 5" id="KW-1133">Transmembrane helix</keyword>
<gene>
    <name evidence="6" type="ORF">FLL46_11275</name>
</gene>
<keyword evidence="4 5" id="KW-0472">Membrane</keyword>
<evidence type="ECO:0000256" key="1">
    <source>
        <dbReference type="ARBA" id="ARBA00004141"/>
    </source>
</evidence>
<feature type="transmembrane region" description="Helical" evidence="5">
    <location>
        <begin position="136"/>
        <end position="159"/>
    </location>
</feature>
<dbReference type="Proteomes" id="UP000315439">
    <property type="component" value="Unassembled WGS sequence"/>
</dbReference>
<feature type="transmembrane region" description="Helical" evidence="5">
    <location>
        <begin position="232"/>
        <end position="258"/>
    </location>
</feature>
<dbReference type="Gene3D" id="1.20.1530.20">
    <property type="match status" value="1"/>
</dbReference>
<dbReference type="PANTHER" id="PTHR10361:SF24">
    <property type="entry name" value="P3 PROTEIN"/>
    <property type="match status" value="1"/>
</dbReference>
<proteinExistence type="predicted"/>
<organism evidence="6 7">
    <name type="scientific">Aliikangiella coralliicola</name>
    <dbReference type="NCBI Taxonomy" id="2592383"/>
    <lineage>
        <taxon>Bacteria</taxon>
        <taxon>Pseudomonadati</taxon>
        <taxon>Pseudomonadota</taxon>
        <taxon>Gammaproteobacteria</taxon>
        <taxon>Oceanospirillales</taxon>
        <taxon>Pleioneaceae</taxon>
        <taxon>Aliikangiella</taxon>
    </lineage>
</organism>
<evidence type="ECO:0000313" key="7">
    <source>
        <dbReference type="Proteomes" id="UP000315439"/>
    </source>
</evidence>
<dbReference type="EMBL" id="VIKS01000006">
    <property type="protein sequence ID" value="TQV87952.1"/>
    <property type="molecule type" value="Genomic_DNA"/>
</dbReference>
<keyword evidence="7" id="KW-1185">Reference proteome</keyword>
<dbReference type="InterPro" id="IPR002657">
    <property type="entry name" value="BilAc:Na_symport/Acr3"/>
</dbReference>
<dbReference type="InterPro" id="IPR004710">
    <property type="entry name" value="Bilac:Na_transpt"/>
</dbReference>
<sequence length="292" mass="31823">METTFLSQVVLPFSLFIIMWGMGLSLKVKDFTRVLTRPKAVVIGIICQMALLPMIGYFIVMMFGFSAELAVGLMILTFCPGGVTSNMFSYLANGDTALSISLTAVVSILTPFTIPLLSVLMIGWFMDESQEFSIPILRTIIQLLVITVVPVAIGMLLHVKYPKFCAKAERPVKIFSVVFLFVIIAGILAKEWQNVASYFVQTGVATLVLNVLTLTLGYFIANLTGLSQRQAISIGIEVGIQNGTLALLVTGTILQSALMTIPSITYSLIMFATGALFGKLVNQKRVAPQTYQ</sequence>
<dbReference type="OrthoDB" id="9806785at2"/>
<feature type="transmembrane region" description="Helical" evidence="5">
    <location>
        <begin position="100"/>
        <end position="124"/>
    </location>
</feature>
<name>A0A545UEQ3_9GAMM</name>
<feature type="transmembrane region" description="Helical" evidence="5">
    <location>
        <begin position="264"/>
        <end position="282"/>
    </location>
</feature>
<reference evidence="6 7" key="1">
    <citation type="submission" date="2019-07" db="EMBL/GenBank/DDBJ databases">
        <title>Draft genome for Aliikangiella sp. M105.</title>
        <authorList>
            <person name="Wang G."/>
        </authorList>
    </citation>
    <scope>NUCLEOTIDE SEQUENCE [LARGE SCALE GENOMIC DNA]</scope>
    <source>
        <strain evidence="6 7">M105</strain>
    </source>
</reference>
<feature type="transmembrane region" description="Helical" evidence="5">
    <location>
        <begin position="195"/>
        <end position="220"/>
    </location>
</feature>
<dbReference type="InterPro" id="IPR038770">
    <property type="entry name" value="Na+/solute_symporter_sf"/>
</dbReference>
<feature type="transmembrane region" description="Helical" evidence="5">
    <location>
        <begin position="40"/>
        <end position="63"/>
    </location>
</feature>
<evidence type="ECO:0000256" key="3">
    <source>
        <dbReference type="ARBA" id="ARBA00022989"/>
    </source>
</evidence>
<dbReference type="PANTHER" id="PTHR10361">
    <property type="entry name" value="SODIUM-BILE ACID COTRANSPORTER"/>
    <property type="match status" value="1"/>
</dbReference>
<keyword evidence="2 5" id="KW-0812">Transmembrane</keyword>
<evidence type="ECO:0000313" key="6">
    <source>
        <dbReference type="EMBL" id="TQV87952.1"/>
    </source>
</evidence>
<comment type="subcellular location">
    <subcellularLocation>
        <location evidence="1">Membrane</location>
        <topology evidence="1">Multi-pass membrane protein</topology>
    </subcellularLocation>
</comment>
<comment type="caution">
    <text evidence="6">The sequence shown here is derived from an EMBL/GenBank/DDBJ whole genome shotgun (WGS) entry which is preliminary data.</text>
</comment>
<feature type="transmembrane region" description="Helical" evidence="5">
    <location>
        <begin position="171"/>
        <end position="189"/>
    </location>
</feature>
<evidence type="ECO:0000256" key="5">
    <source>
        <dbReference type="SAM" id="Phobius"/>
    </source>
</evidence>
<dbReference type="RefSeq" id="WP_142893613.1">
    <property type="nucleotide sequence ID" value="NZ_ML660163.1"/>
</dbReference>